<gene>
    <name evidence="1" type="ORF">EDE11_105228</name>
</gene>
<accession>A0ABY2CPM0</accession>
<dbReference type="EMBL" id="SMCN01000005">
    <property type="protein sequence ID" value="TCV85666.1"/>
    <property type="molecule type" value="Genomic_DNA"/>
</dbReference>
<protein>
    <recommendedName>
        <fullName evidence="3">Transposase</fullName>
    </recommendedName>
</protein>
<comment type="caution">
    <text evidence="1">The sequence shown here is derived from an EMBL/GenBank/DDBJ whole genome shotgun (WGS) entry which is preliminary data.</text>
</comment>
<reference evidence="1 2" key="1">
    <citation type="submission" date="2019-03" db="EMBL/GenBank/DDBJ databases">
        <title>Systems level insights into methane cycling in arid and semi-arid ecosystems.</title>
        <authorList>
            <person name="Kalyuzhnaya M."/>
        </authorList>
    </citation>
    <scope>NUCLEOTIDE SEQUENCE [LARGE SCALE GENOMIC DNA]</scope>
    <source>
        <strain evidence="1 2">S-1</strain>
    </source>
</reference>
<evidence type="ECO:0008006" key="3">
    <source>
        <dbReference type="Google" id="ProtNLM"/>
    </source>
</evidence>
<name>A0ABY2CPM0_METMH</name>
<organism evidence="1 2">
    <name type="scientific">Methylomonas methanica</name>
    <dbReference type="NCBI Taxonomy" id="421"/>
    <lineage>
        <taxon>Bacteria</taxon>
        <taxon>Pseudomonadati</taxon>
        <taxon>Pseudomonadota</taxon>
        <taxon>Gammaproteobacteria</taxon>
        <taxon>Methylococcales</taxon>
        <taxon>Methylococcaceae</taxon>
        <taxon>Methylomonas</taxon>
    </lineage>
</organism>
<evidence type="ECO:0000313" key="2">
    <source>
        <dbReference type="Proteomes" id="UP000295649"/>
    </source>
</evidence>
<sequence length="78" mass="9161">MAYSQLRDKPEDPIGRIMNIPCRRLNKKDKRLAQAFLCCDLARNYFAHHVYLDHELIRSDKSAFMLTSILITVLVLLR</sequence>
<proteinExistence type="predicted"/>
<dbReference type="Proteomes" id="UP000295649">
    <property type="component" value="Unassembled WGS sequence"/>
</dbReference>
<dbReference type="RefSeq" id="WP_132325001.1">
    <property type="nucleotide sequence ID" value="NZ_LUUF01000109.1"/>
</dbReference>
<keyword evidence="2" id="KW-1185">Reference proteome</keyword>
<evidence type="ECO:0000313" key="1">
    <source>
        <dbReference type="EMBL" id="TCV85666.1"/>
    </source>
</evidence>